<feature type="transmembrane region" description="Helical" evidence="1">
    <location>
        <begin position="20"/>
        <end position="37"/>
    </location>
</feature>
<dbReference type="OrthoDB" id="9806952at2"/>
<sequence length="714" mass="81255">MARLKIKYQAVNSGGRYAYFLKYGMILSSIILITIFLPKQPRFRYEFEKGKVWMHEDLISPYNFAVLKTQAELEKEREGVLKSVYPIYDHNTQVGEQQLTQYEADLPEKWQAAGLDTLNEQLSTYEQVGKQLLAEIYKRGVIALNNKFQGDRTQYNFTLLTDHIAKQMNTAAVFTTETALEYITKAASNRSAIKQKEWFIDAIGSYISVNYVFNESLTARLEEDALASISTTRGMVQRGELIVANGTTVNNEIYQKIESLRKAYEEEARIGGNSTLVTLGQFFIVALVVSLLFVFVYLFRKDIYHNNRLISLILIVITGMLLVLSWAIKIKLPSLYYIPYCIVPVIIRILFDTRLALNIHLLMVLLAAFFVPNSFEFVFLQFSTGMVAIYSIKTLVKREQFLISSAVILGTYLVAYIGMGLMRDGSLTNLYWSDIAPFVFSVLLTLLAYPLIYAFERLFGIISDVTLMELTNSNSKLLRELSYKAPGTFQHSMQVANLAEAAIYKIGGNTLLVRAGALYHDIGKMSNPQYFIENQTKGYNPHDGLSFEQSAQIIISHVVKGVELARKNQLPEVIIDFIRTHHGTTRVDYFYQSYIKSFPEKFVDEDVFHYPGPIPFSRETAVLMMADSVEAASRSLKEPSAQSLNDLVDKIIESKLSQKQLINSNITLKDITMVSEIFKDMLKSIYHVRIDYDTSGKKSNTMQKVDIETPQHTD</sequence>
<organism evidence="3 4">
    <name type="scientific">Parapedobacter koreensis</name>
    <dbReference type="NCBI Taxonomy" id="332977"/>
    <lineage>
        <taxon>Bacteria</taxon>
        <taxon>Pseudomonadati</taxon>
        <taxon>Bacteroidota</taxon>
        <taxon>Sphingobacteriia</taxon>
        <taxon>Sphingobacteriales</taxon>
        <taxon>Sphingobacteriaceae</taxon>
        <taxon>Parapedobacter</taxon>
    </lineage>
</organism>
<feature type="domain" description="HD/PDEase" evidence="2">
    <location>
        <begin position="484"/>
        <end position="641"/>
    </location>
</feature>
<dbReference type="EMBL" id="FNZR01000002">
    <property type="protein sequence ID" value="SEK58340.1"/>
    <property type="molecule type" value="Genomic_DNA"/>
</dbReference>
<dbReference type="InterPro" id="IPR003607">
    <property type="entry name" value="HD/PDEase_dom"/>
</dbReference>
<dbReference type="InterPro" id="IPR006675">
    <property type="entry name" value="HDIG_dom"/>
</dbReference>
<keyword evidence="1" id="KW-0812">Transmembrane</keyword>
<accession>A0A1H7I9Z3</accession>
<dbReference type="InterPro" id="IPR006674">
    <property type="entry name" value="HD_domain"/>
</dbReference>
<proteinExistence type="predicted"/>
<feature type="transmembrane region" description="Helical" evidence="1">
    <location>
        <begin position="276"/>
        <end position="297"/>
    </location>
</feature>
<evidence type="ECO:0000313" key="3">
    <source>
        <dbReference type="EMBL" id="SEK58340.1"/>
    </source>
</evidence>
<dbReference type="Pfam" id="PF07698">
    <property type="entry name" value="7TM-7TMR_HD"/>
    <property type="match status" value="1"/>
</dbReference>
<feature type="transmembrane region" description="Helical" evidence="1">
    <location>
        <begin position="401"/>
        <end position="423"/>
    </location>
</feature>
<keyword evidence="1" id="KW-1133">Transmembrane helix</keyword>
<feature type="transmembrane region" description="Helical" evidence="1">
    <location>
        <begin position="435"/>
        <end position="455"/>
    </location>
</feature>
<evidence type="ECO:0000259" key="2">
    <source>
        <dbReference type="SMART" id="SM00471"/>
    </source>
</evidence>
<feature type="transmembrane region" description="Helical" evidence="1">
    <location>
        <begin position="357"/>
        <end position="380"/>
    </location>
</feature>
<dbReference type="InterPro" id="IPR011621">
    <property type="entry name" value="Metal-dep_PHydrolase_7TM_intra"/>
</dbReference>
<dbReference type="NCBIfam" id="TIGR00277">
    <property type="entry name" value="HDIG"/>
    <property type="match status" value="1"/>
</dbReference>
<dbReference type="STRING" id="332977.SAMN05421740_102142"/>
<name>A0A1H7I9Z3_9SPHI</name>
<dbReference type="Proteomes" id="UP000198916">
    <property type="component" value="Unassembled WGS sequence"/>
</dbReference>
<dbReference type="Pfam" id="PF01966">
    <property type="entry name" value="HD"/>
    <property type="match status" value="1"/>
</dbReference>
<gene>
    <name evidence="3" type="ORF">SAMN05421740_102142</name>
</gene>
<evidence type="ECO:0000256" key="1">
    <source>
        <dbReference type="SAM" id="Phobius"/>
    </source>
</evidence>
<dbReference type="Pfam" id="PF07697">
    <property type="entry name" value="7TMR-HDED"/>
    <property type="match status" value="1"/>
</dbReference>
<feature type="transmembrane region" description="Helical" evidence="1">
    <location>
        <begin position="309"/>
        <end position="328"/>
    </location>
</feature>
<dbReference type="InterPro" id="IPR052722">
    <property type="entry name" value="PgpH_phosphodiesterase"/>
</dbReference>
<dbReference type="Gene3D" id="1.10.3210.10">
    <property type="entry name" value="Hypothetical protein af1432"/>
    <property type="match status" value="1"/>
</dbReference>
<reference evidence="4" key="1">
    <citation type="submission" date="2016-10" db="EMBL/GenBank/DDBJ databases">
        <authorList>
            <person name="Varghese N."/>
            <person name="Submissions S."/>
        </authorList>
    </citation>
    <scope>NUCLEOTIDE SEQUENCE [LARGE SCALE GENOMIC DNA]</scope>
    <source>
        <strain evidence="4">Jip14</strain>
    </source>
</reference>
<dbReference type="PANTHER" id="PTHR36442:SF1">
    <property type="entry name" value="CYCLIC-DI-AMP PHOSPHODIESTERASE PGPH"/>
    <property type="match status" value="1"/>
</dbReference>
<dbReference type="InterPro" id="IPR011624">
    <property type="entry name" value="Metal-dep_PHydrolase_7TM_extra"/>
</dbReference>
<dbReference type="CDD" id="cd00077">
    <property type="entry name" value="HDc"/>
    <property type="match status" value="1"/>
</dbReference>
<dbReference type="SUPFAM" id="SSF109604">
    <property type="entry name" value="HD-domain/PDEase-like"/>
    <property type="match status" value="1"/>
</dbReference>
<feature type="transmembrane region" description="Helical" evidence="1">
    <location>
        <begin position="335"/>
        <end position="351"/>
    </location>
</feature>
<evidence type="ECO:0000313" key="4">
    <source>
        <dbReference type="Proteomes" id="UP000198916"/>
    </source>
</evidence>
<dbReference type="SMART" id="SM00471">
    <property type="entry name" value="HDc"/>
    <property type="match status" value="1"/>
</dbReference>
<dbReference type="AlphaFoldDB" id="A0A1H7I9Z3"/>
<dbReference type="PANTHER" id="PTHR36442">
    <property type="entry name" value="CYCLIC-DI-AMP PHOSPHODIESTERASE PGPH"/>
    <property type="match status" value="1"/>
</dbReference>
<keyword evidence="1" id="KW-0472">Membrane</keyword>
<keyword evidence="4" id="KW-1185">Reference proteome</keyword>
<protein>
    <recommendedName>
        <fullName evidence="2">HD/PDEase domain-containing protein</fullName>
    </recommendedName>
</protein>